<organism evidence="3 4">
    <name type="scientific">Williamsia limnetica</name>
    <dbReference type="NCBI Taxonomy" id="882452"/>
    <lineage>
        <taxon>Bacteria</taxon>
        <taxon>Bacillati</taxon>
        <taxon>Actinomycetota</taxon>
        <taxon>Actinomycetes</taxon>
        <taxon>Mycobacteriales</taxon>
        <taxon>Nocardiaceae</taxon>
        <taxon>Williamsia</taxon>
    </lineage>
</organism>
<protein>
    <recommendedName>
        <fullName evidence="5">PknH-like protein</fullName>
    </recommendedName>
</protein>
<feature type="signal peptide" evidence="2">
    <location>
        <begin position="1"/>
        <end position="26"/>
    </location>
</feature>
<keyword evidence="4" id="KW-1185">Reference proteome</keyword>
<dbReference type="RefSeq" id="WP_110471466.1">
    <property type="nucleotide sequence ID" value="NZ_QJSP01000013.1"/>
</dbReference>
<feature type="region of interest" description="Disordered" evidence="1">
    <location>
        <begin position="30"/>
        <end position="49"/>
    </location>
</feature>
<evidence type="ECO:0000313" key="4">
    <source>
        <dbReference type="Proteomes" id="UP000247591"/>
    </source>
</evidence>
<sequence length="249" mass="25218">MKLGIHRSGAAIAVCAAALLTLSACSSDSSDSGDSSQSAAPASSAGPTAAELDARAEDLMLAESDFPPGGEYIIMDKAAIDADDDSDPEVTPANCAAIAEMDEGTEAFDRAKVEYSLEDGSTIETEVVLGQNGSLEQVASDIAACPAMTMRGPLDSGGELVAEMENSTEEVEGSTVPATTIISSGTATVGTESVPITIRSTGAYVDGTTVSVQITLTGETAGSWNNADDAFVVELLNKQIAKVQEAAAA</sequence>
<feature type="chain" id="PRO_5039191604" description="PknH-like protein" evidence="2">
    <location>
        <begin position="27"/>
        <end position="249"/>
    </location>
</feature>
<accession>A0A318RHQ7</accession>
<comment type="caution">
    <text evidence="3">The sequence shown here is derived from an EMBL/GenBank/DDBJ whole genome shotgun (WGS) entry which is preliminary data.</text>
</comment>
<reference evidence="3 4" key="1">
    <citation type="submission" date="2018-06" db="EMBL/GenBank/DDBJ databases">
        <title>Genomic Encyclopedia of Type Strains, Phase IV (KMG-IV): sequencing the most valuable type-strain genomes for metagenomic binning, comparative biology and taxonomic classification.</title>
        <authorList>
            <person name="Goeker M."/>
        </authorList>
    </citation>
    <scope>NUCLEOTIDE SEQUENCE [LARGE SCALE GENOMIC DNA]</scope>
    <source>
        <strain evidence="3 4">DSM 45521</strain>
    </source>
</reference>
<keyword evidence="2" id="KW-0732">Signal</keyword>
<evidence type="ECO:0000256" key="2">
    <source>
        <dbReference type="SAM" id="SignalP"/>
    </source>
</evidence>
<evidence type="ECO:0000313" key="3">
    <source>
        <dbReference type="EMBL" id="PYE14291.1"/>
    </source>
</evidence>
<evidence type="ECO:0000256" key="1">
    <source>
        <dbReference type="SAM" id="MobiDB-lite"/>
    </source>
</evidence>
<dbReference type="PROSITE" id="PS51257">
    <property type="entry name" value="PROKAR_LIPOPROTEIN"/>
    <property type="match status" value="1"/>
</dbReference>
<dbReference type="AlphaFoldDB" id="A0A318RHQ7"/>
<gene>
    <name evidence="3" type="ORF">DFR67_11385</name>
</gene>
<proteinExistence type="predicted"/>
<dbReference type="EMBL" id="QJSP01000013">
    <property type="protein sequence ID" value="PYE14291.1"/>
    <property type="molecule type" value="Genomic_DNA"/>
</dbReference>
<evidence type="ECO:0008006" key="5">
    <source>
        <dbReference type="Google" id="ProtNLM"/>
    </source>
</evidence>
<name>A0A318RHQ7_WILLI</name>
<dbReference type="Proteomes" id="UP000247591">
    <property type="component" value="Unassembled WGS sequence"/>
</dbReference>
<dbReference type="OrthoDB" id="4578276at2"/>